<feature type="compositionally biased region" description="Acidic residues" evidence="1">
    <location>
        <begin position="297"/>
        <end position="311"/>
    </location>
</feature>
<dbReference type="Pfam" id="PF13445">
    <property type="entry name" value="zf-RING_UBOX"/>
    <property type="match status" value="1"/>
</dbReference>
<dbReference type="InterPro" id="IPR013083">
    <property type="entry name" value="Znf_RING/FYVE/PHD"/>
</dbReference>
<dbReference type="FunFam" id="3.30.40.10:FF:001778">
    <property type="entry name" value="Uncharacterized protein"/>
    <property type="match status" value="1"/>
</dbReference>
<reference evidence="3" key="1">
    <citation type="journal article" date="2008" name="Nat. Genet.">
        <title>The Pristionchus pacificus genome provides a unique perspective on nematode lifestyle and parasitism.</title>
        <authorList>
            <person name="Dieterich C."/>
            <person name="Clifton S.W."/>
            <person name="Schuster L.N."/>
            <person name="Chinwalla A."/>
            <person name="Delehaunty K."/>
            <person name="Dinkelacker I."/>
            <person name="Fulton L."/>
            <person name="Fulton R."/>
            <person name="Godfrey J."/>
            <person name="Minx P."/>
            <person name="Mitreva M."/>
            <person name="Roeseler W."/>
            <person name="Tian H."/>
            <person name="Witte H."/>
            <person name="Yang S.P."/>
            <person name="Wilson R.K."/>
            <person name="Sommer R.J."/>
        </authorList>
    </citation>
    <scope>NUCLEOTIDE SEQUENCE [LARGE SCALE GENOMIC DNA]</scope>
    <source>
        <strain evidence="3">PS312</strain>
    </source>
</reference>
<sequence length="449" mass="52560">MDYGALFFMPDQLLPIINCMDIGETRTMQAESQSINRQHPTINGDWLSEVRPRNKCARLFSRSCPTCLTEAPRRRVVFTRCGHAICRDCADTTAWEAWVFESQIRCPICEEKGEFVTLREEEEENGEISSIGFSRQCLICVADSPSHRDFFTECGHLICTECSSNLKKKIELFAALSVEVKEVCSNWMKRNTLSRVLSILHLFDSFSCTLPTMDHPAVDNNHHRSMQLLLLRSEKRRVHLVFMELVREHQRRIVDRRLQELRLQLQEENEAELRRVETAHQEEMENLEEEYRREREESESDEELRSEEESTPEFIAQRIVHEFNAISANVHREQAQVDESSEDWETDSEYSETVEEELEDSETRERIEQLRRENDQCADVVLRFTRSCRICLCDSPRQRAVFAQCGHIVCLACAEEMEANARVQRKGVECPFCRCEGPFVKLFEQEEEQ</sequence>
<organism evidence="2 3">
    <name type="scientific">Pristionchus pacificus</name>
    <name type="common">Parasitic nematode worm</name>
    <dbReference type="NCBI Taxonomy" id="54126"/>
    <lineage>
        <taxon>Eukaryota</taxon>
        <taxon>Metazoa</taxon>
        <taxon>Ecdysozoa</taxon>
        <taxon>Nematoda</taxon>
        <taxon>Chromadorea</taxon>
        <taxon>Rhabditida</taxon>
        <taxon>Rhabditina</taxon>
        <taxon>Diplogasteromorpha</taxon>
        <taxon>Diplogasteroidea</taxon>
        <taxon>Neodiplogasteridae</taxon>
        <taxon>Pristionchus</taxon>
    </lineage>
</organism>
<keyword evidence="3" id="KW-1185">Reference proteome</keyword>
<evidence type="ECO:0000313" key="3">
    <source>
        <dbReference type="Proteomes" id="UP000005239"/>
    </source>
</evidence>
<dbReference type="PANTHER" id="PTHR16450">
    <property type="entry name" value="RING FINGER PROTEIN 186"/>
    <property type="match status" value="1"/>
</dbReference>
<evidence type="ECO:0000256" key="1">
    <source>
        <dbReference type="SAM" id="MobiDB-lite"/>
    </source>
</evidence>
<accession>A0A2A6BAA7</accession>
<dbReference type="SMART" id="SM00184">
    <property type="entry name" value="RING"/>
    <property type="match status" value="3"/>
</dbReference>
<dbReference type="Gene3D" id="3.30.40.10">
    <property type="entry name" value="Zinc/RING finger domain, C3HC4 (zinc finger)"/>
    <property type="match status" value="2"/>
</dbReference>
<dbReference type="InterPro" id="IPR001841">
    <property type="entry name" value="Znf_RING"/>
</dbReference>
<dbReference type="InterPro" id="IPR027370">
    <property type="entry name" value="Znf-RING_euk"/>
</dbReference>
<name>A0A2A6BAA7_PRIPA</name>
<feature type="compositionally biased region" description="Acidic residues" evidence="1">
    <location>
        <begin position="339"/>
        <end position="354"/>
    </location>
</feature>
<proteinExistence type="predicted"/>
<dbReference type="PROSITE" id="PS00518">
    <property type="entry name" value="ZF_RING_1"/>
    <property type="match status" value="2"/>
</dbReference>
<dbReference type="EnsemblMetazoa" id="PPA15283.1">
    <property type="protein sequence ID" value="PPA15283.1"/>
    <property type="gene ID" value="WBGene00104837"/>
</dbReference>
<feature type="region of interest" description="Disordered" evidence="1">
    <location>
        <begin position="270"/>
        <end position="311"/>
    </location>
</feature>
<dbReference type="SUPFAM" id="SSF57850">
    <property type="entry name" value="RING/U-box"/>
    <property type="match status" value="2"/>
</dbReference>
<gene>
    <name evidence="2" type="primary">WBGene00104837</name>
</gene>
<reference evidence="2" key="2">
    <citation type="submission" date="2022-06" db="UniProtKB">
        <authorList>
            <consortium name="EnsemblMetazoa"/>
        </authorList>
    </citation>
    <scope>IDENTIFICATION</scope>
    <source>
        <strain evidence="2">PS312</strain>
    </source>
</reference>
<dbReference type="PROSITE" id="PS50089">
    <property type="entry name" value="ZF_RING_2"/>
    <property type="match status" value="2"/>
</dbReference>
<dbReference type="Proteomes" id="UP000005239">
    <property type="component" value="Unassembled WGS sequence"/>
</dbReference>
<feature type="region of interest" description="Disordered" evidence="1">
    <location>
        <begin position="331"/>
        <end position="354"/>
    </location>
</feature>
<dbReference type="InterPro" id="IPR017907">
    <property type="entry name" value="Znf_RING_CS"/>
</dbReference>
<accession>A0A8R1UC51</accession>
<feature type="compositionally biased region" description="Basic and acidic residues" evidence="1">
    <location>
        <begin position="271"/>
        <end position="296"/>
    </location>
</feature>
<protein>
    <submittedName>
        <fullName evidence="2">Zinc finger protein</fullName>
    </submittedName>
</protein>
<dbReference type="AlphaFoldDB" id="A0A2A6BAA7"/>
<dbReference type="Pfam" id="PF14634">
    <property type="entry name" value="zf-RING_5"/>
    <property type="match status" value="1"/>
</dbReference>
<evidence type="ECO:0000313" key="2">
    <source>
        <dbReference type="EnsemblMetazoa" id="PPA15283.1"/>
    </source>
</evidence>
<dbReference type="PANTHER" id="PTHR16450:SF1">
    <property type="entry name" value="PROTEIN CBG12045"/>
    <property type="match status" value="1"/>
</dbReference>